<accession>A0A1Y1I4Y0</accession>
<dbReference type="AlphaFoldDB" id="A0A1Y1I4Y0"/>
<evidence type="ECO:0000313" key="1">
    <source>
        <dbReference type="EMBL" id="GAQ85553.1"/>
    </source>
</evidence>
<organism evidence="1 2">
    <name type="scientific">Klebsormidium nitens</name>
    <name type="common">Green alga</name>
    <name type="synonym">Ulothrix nitens</name>
    <dbReference type="NCBI Taxonomy" id="105231"/>
    <lineage>
        <taxon>Eukaryota</taxon>
        <taxon>Viridiplantae</taxon>
        <taxon>Streptophyta</taxon>
        <taxon>Klebsormidiophyceae</taxon>
        <taxon>Klebsormidiales</taxon>
        <taxon>Klebsormidiaceae</taxon>
        <taxon>Klebsormidium</taxon>
    </lineage>
</organism>
<keyword evidence="2" id="KW-1185">Reference proteome</keyword>
<protein>
    <submittedName>
        <fullName evidence="1">Uncharacterized protein</fullName>
    </submittedName>
</protein>
<dbReference type="Proteomes" id="UP000054558">
    <property type="component" value="Unassembled WGS sequence"/>
</dbReference>
<sequence length="253" mass="28348">MGSFADTMAFFRFAEYDAAFQEQLERFERLISSEERFSRPYQTGIRMGLDDFRSWAAKNHGDMMLWFDEGDVSILGRRASRTHRIADVAVHVLQSGIRNAANEVLRSMPVHGMFGRFPTETAFFETSAAAFRDGGGPAAKRAPNIALHDGFEPWADRSCMTFVGSRLLAAVPGCSLFLGLQPFARALEAVVMWQDPEDSTAAVVTEWGNLDSSPRIPLWIIFEGERNIPAQVKGSHMHGRTVLLDLEKLHSFF</sequence>
<proteinExistence type="predicted"/>
<gene>
    <name evidence="1" type="ORF">KFL_002410030</name>
</gene>
<evidence type="ECO:0000313" key="2">
    <source>
        <dbReference type="Proteomes" id="UP000054558"/>
    </source>
</evidence>
<reference evidence="1 2" key="1">
    <citation type="journal article" date="2014" name="Nat. Commun.">
        <title>Klebsormidium flaccidum genome reveals primary factors for plant terrestrial adaptation.</title>
        <authorList>
            <person name="Hori K."/>
            <person name="Maruyama F."/>
            <person name="Fujisawa T."/>
            <person name="Togashi T."/>
            <person name="Yamamoto N."/>
            <person name="Seo M."/>
            <person name="Sato S."/>
            <person name="Yamada T."/>
            <person name="Mori H."/>
            <person name="Tajima N."/>
            <person name="Moriyama T."/>
            <person name="Ikeuchi M."/>
            <person name="Watanabe M."/>
            <person name="Wada H."/>
            <person name="Kobayashi K."/>
            <person name="Saito M."/>
            <person name="Masuda T."/>
            <person name="Sasaki-Sekimoto Y."/>
            <person name="Mashiguchi K."/>
            <person name="Awai K."/>
            <person name="Shimojima M."/>
            <person name="Masuda S."/>
            <person name="Iwai M."/>
            <person name="Nobusawa T."/>
            <person name="Narise T."/>
            <person name="Kondo S."/>
            <person name="Saito H."/>
            <person name="Sato R."/>
            <person name="Murakawa M."/>
            <person name="Ihara Y."/>
            <person name="Oshima-Yamada Y."/>
            <person name="Ohtaka K."/>
            <person name="Satoh M."/>
            <person name="Sonobe K."/>
            <person name="Ishii M."/>
            <person name="Ohtani R."/>
            <person name="Kanamori-Sato M."/>
            <person name="Honoki R."/>
            <person name="Miyazaki D."/>
            <person name="Mochizuki H."/>
            <person name="Umetsu J."/>
            <person name="Higashi K."/>
            <person name="Shibata D."/>
            <person name="Kamiya Y."/>
            <person name="Sato N."/>
            <person name="Nakamura Y."/>
            <person name="Tabata S."/>
            <person name="Ida S."/>
            <person name="Kurokawa K."/>
            <person name="Ohta H."/>
        </authorList>
    </citation>
    <scope>NUCLEOTIDE SEQUENCE [LARGE SCALE GENOMIC DNA]</scope>
    <source>
        <strain evidence="1 2">NIES-2285</strain>
    </source>
</reference>
<dbReference type="EMBL" id="DF237190">
    <property type="protein sequence ID" value="GAQ85553.1"/>
    <property type="molecule type" value="Genomic_DNA"/>
</dbReference>
<name>A0A1Y1I4Y0_KLENI</name>